<evidence type="ECO:0000313" key="2">
    <source>
        <dbReference type="Proteomes" id="UP000318758"/>
    </source>
</evidence>
<name>A0ABX5WJE8_9GAMM</name>
<dbReference type="EMBL" id="CP041153">
    <property type="protein sequence ID" value="QDF74652.1"/>
    <property type="molecule type" value="Genomic_DNA"/>
</dbReference>
<evidence type="ECO:0008006" key="3">
    <source>
        <dbReference type="Google" id="ProtNLM"/>
    </source>
</evidence>
<dbReference type="Proteomes" id="UP000318758">
    <property type="component" value="Chromosome"/>
</dbReference>
<gene>
    <name evidence="1" type="ORF">FGA12_05500</name>
</gene>
<dbReference type="RefSeq" id="WP_033537487.1">
    <property type="nucleotide sequence ID" value="NZ_CP041153.1"/>
</dbReference>
<sequence length="88" mass="10708">MSSSLPCHLNVILPIYHATCIKVQSQEIGEIMSHYDEFEMASRETPTWEFDAQDELRSKLRRRHQSNQPKRYEHDDEFDQEIWDKLWR</sequence>
<evidence type="ECO:0000313" key="1">
    <source>
        <dbReference type="EMBL" id="QDF74652.1"/>
    </source>
</evidence>
<keyword evidence="2" id="KW-1185">Reference proteome</keyword>
<proteinExistence type="predicted"/>
<protein>
    <recommendedName>
        <fullName evidence="3">Addiction module protein</fullName>
    </recommendedName>
</protein>
<organism evidence="1 2">
    <name type="scientific">Shewanella marisflavi</name>
    <dbReference type="NCBI Taxonomy" id="260364"/>
    <lineage>
        <taxon>Bacteria</taxon>
        <taxon>Pseudomonadati</taxon>
        <taxon>Pseudomonadota</taxon>
        <taxon>Gammaproteobacteria</taxon>
        <taxon>Alteromonadales</taxon>
        <taxon>Shewanellaceae</taxon>
        <taxon>Shewanella</taxon>
    </lineage>
</organism>
<reference evidence="1 2" key="1">
    <citation type="submission" date="2019-06" db="EMBL/GenBank/DDBJ databases">
        <title>Complete genome of Shewanella marisflavi ECSMB14101, a mussel settlement-inducing bacterium isolated from East China Sea.</title>
        <authorList>
            <person name="Yang J."/>
            <person name="Liang X."/>
            <person name="Chang R."/>
            <person name="Peng L."/>
        </authorList>
    </citation>
    <scope>NUCLEOTIDE SEQUENCE [LARGE SCALE GENOMIC DNA]</scope>
    <source>
        <strain evidence="1 2">ECSMB14101</strain>
    </source>
</reference>
<accession>A0ABX5WJE8</accession>